<feature type="transmembrane region" description="Helical" evidence="7">
    <location>
        <begin position="245"/>
        <end position="266"/>
    </location>
</feature>
<dbReference type="Proteomes" id="UP000693892">
    <property type="component" value="Unassembled WGS sequence"/>
</dbReference>
<dbReference type="EMBL" id="CAJVAP010000024">
    <property type="protein sequence ID" value="CAG7616474.1"/>
    <property type="molecule type" value="Genomic_DNA"/>
</dbReference>
<dbReference type="PROSITE" id="PS50928">
    <property type="entry name" value="ABC_TM1"/>
    <property type="match status" value="1"/>
</dbReference>
<dbReference type="RefSeq" id="WP_218115926.1">
    <property type="nucleotide sequence ID" value="NZ_CAJVAP010000024.1"/>
</dbReference>
<feature type="transmembrane region" description="Helical" evidence="7">
    <location>
        <begin position="149"/>
        <end position="168"/>
    </location>
</feature>
<evidence type="ECO:0000256" key="5">
    <source>
        <dbReference type="ARBA" id="ARBA00022989"/>
    </source>
</evidence>
<dbReference type="FunFam" id="1.10.3720.10:FF:000003">
    <property type="entry name" value="Aliphatic sulfonate ABC transporter permease"/>
    <property type="match status" value="1"/>
</dbReference>
<dbReference type="GO" id="GO:0005886">
    <property type="term" value="C:plasma membrane"/>
    <property type="evidence" value="ECO:0007669"/>
    <property type="project" value="UniProtKB-SubCell"/>
</dbReference>
<sequence>MAIPTQENEDQELRRSAVAPPGGARLARSARWVIGAILPVAVIVVWQIAANIGLINTQLFPAPSQVFARLVDLAANGVLGKNFLISLQRAVIGTLWGAGLGLAVGLLVGFSSLAERALDPTVQMLRTVPLIAVTPLFILWFGFGEESKIVLIAVGAFFPIYVNSFLGVRAVDRKLFEMSATLGFTAWQRLRLVVLPGAMPNILLGLRLSIGMAWLCLVVAELMGATSGIGYLIQDARSLLDTATVMVGVIIFAAIGKLSDSLVRLLERRTLRWRDTFAG</sequence>
<keyword evidence="5 7" id="KW-1133">Transmembrane helix</keyword>
<evidence type="ECO:0000259" key="8">
    <source>
        <dbReference type="PROSITE" id="PS50928"/>
    </source>
</evidence>
<evidence type="ECO:0000313" key="9">
    <source>
        <dbReference type="EMBL" id="CAG7616474.1"/>
    </source>
</evidence>
<name>A0A916K249_9MICO</name>
<keyword evidence="10" id="KW-1185">Reference proteome</keyword>
<keyword evidence="4 7" id="KW-0812">Transmembrane</keyword>
<keyword evidence="2 7" id="KW-0813">Transport</keyword>
<evidence type="ECO:0000256" key="7">
    <source>
        <dbReference type="RuleBase" id="RU363032"/>
    </source>
</evidence>
<evidence type="ECO:0000313" key="10">
    <source>
        <dbReference type="Proteomes" id="UP000693892"/>
    </source>
</evidence>
<comment type="similarity">
    <text evidence="7">Belongs to the binding-protein-dependent transport system permease family.</text>
</comment>
<feature type="transmembrane region" description="Helical" evidence="7">
    <location>
        <begin position="90"/>
        <end position="113"/>
    </location>
</feature>
<protein>
    <submittedName>
        <fullName evidence="9">Aliphatic sulfonates transport permease protein SsuC</fullName>
    </submittedName>
</protein>
<keyword evidence="6 7" id="KW-0472">Membrane</keyword>
<dbReference type="AlphaFoldDB" id="A0A916K249"/>
<feature type="transmembrane region" description="Helical" evidence="7">
    <location>
        <begin position="125"/>
        <end position="143"/>
    </location>
</feature>
<evidence type="ECO:0000256" key="3">
    <source>
        <dbReference type="ARBA" id="ARBA00022475"/>
    </source>
</evidence>
<comment type="subcellular location">
    <subcellularLocation>
        <location evidence="1 7">Cell membrane</location>
        <topology evidence="1 7">Multi-pass membrane protein</topology>
    </subcellularLocation>
</comment>
<proteinExistence type="inferred from homology"/>
<dbReference type="Pfam" id="PF00528">
    <property type="entry name" value="BPD_transp_1"/>
    <property type="match status" value="1"/>
</dbReference>
<feature type="transmembrane region" description="Helical" evidence="7">
    <location>
        <begin position="32"/>
        <end position="55"/>
    </location>
</feature>
<comment type="caution">
    <text evidence="9">The sequence shown here is derived from an EMBL/GenBank/DDBJ whole genome shotgun (WGS) entry which is preliminary data.</text>
</comment>
<evidence type="ECO:0000256" key="6">
    <source>
        <dbReference type="ARBA" id="ARBA00023136"/>
    </source>
</evidence>
<dbReference type="CDD" id="cd06261">
    <property type="entry name" value="TM_PBP2"/>
    <property type="match status" value="1"/>
</dbReference>
<feature type="domain" description="ABC transmembrane type-1" evidence="8">
    <location>
        <begin position="83"/>
        <end position="263"/>
    </location>
</feature>
<feature type="transmembrane region" description="Helical" evidence="7">
    <location>
        <begin position="212"/>
        <end position="233"/>
    </location>
</feature>
<dbReference type="InterPro" id="IPR000515">
    <property type="entry name" value="MetI-like"/>
</dbReference>
<gene>
    <name evidence="9" type="primary">ssuC_4</name>
    <name evidence="9" type="ORF">LEUCIP111803_01991</name>
</gene>
<accession>A0A916K249</accession>
<reference evidence="9" key="1">
    <citation type="submission" date="2021-06" db="EMBL/GenBank/DDBJ databases">
        <authorList>
            <person name="Criscuolo A."/>
        </authorList>
    </citation>
    <scope>NUCLEOTIDE SEQUENCE</scope>
    <source>
        <strain evidence="9">CIP111803</strain>
    </source>
</reference>
<organism evidence="9 10">
    <name type="scientific">Leucobacter soli</name>
    <dbReference type="NCBI Taxonomy" id="2812850"/>
    <lineage>
        <taxon>Bacteria</taxon>
        <taxon>Bacillati</taxon>
        <taxon>Actinomycetota</taxon>
        <taxon>Actinomycetes</taxon>
        <taxon>Micrococcales</taxon>
        <taxon>Microbacteriaceae</taxon>
        <taxon>Leucobacter</taxon>
    </lineage>
</organism>
<evidence type="ECO:0000256" key="1">
    <source>
        <dbReference type="ARBA" id="ARBA00004651"/>
    </source>
</evidence>
<dbReference type="PANTHER" id="PTHR30151">
    <property type="entry name" value="ALKANE SULFONATE ABC TRANSPORTER-RELATED, MEMBRANE SUBUNIT"/>
    <property type="match status" value="1"/>
</dbReference>
<evidence type="ECO:0000256" key="4">
    <source>
        <dbReference type="ARBA" id="ARBA00022692"/>
    </source>
</evidence>
<dbReference type="GO" id="GO:0042918">
    <property type="term" value="P:alkanesulfonate transmembrane transport"/>
    <property type="evidence" value="ECO:0007669"/>
    <property type="project" value="UniProtKB-ARBA"/>
</dbReference>
<evidence type="ECO:0000256" key="2">
    <source>
        <dbReference type="ARBA" id="ARBA00022448"/>
    </source>
</evidence>
<dbReference type="PANTHER" id="PTHR30151:SF38">
    <property type="entry name" value="ALIPHATIC SULFONATES TRANSPORT PERMEASE PROTEIN SSUC-RELATED"/>
    <property type="match status" value="1"/>
</dbReference>
<keyword evidence="3" id="KW-1003">Cell membrane</keyword>